<dbReference type="EMBL" id="BAAFJT010000014">
    <property type="protein sequence ID" value="GAB0196218.1"/>
    <property type="molecule type" value="Genomic_DNA"/>
</dbReference>
<sequence>MMPWETFYKAALQIACGTGGKMQCSDPTRFGWSRVNLSAAVCDDAARVLGCSPDLYGKGLRRELQTWKDMWPSLHRYIGESPEVPVEGGSGMRTCVPMYHTSEMQQMSCLALFVTFHCC</sequence>
<keyword evidence="2" id="KW-1185">Reference proteome</keyword>
<organism evidence="1 2">
    <name type="scientific">Grus japonensis</name>
    <name type="common">Japanese crane</name>
    <name type="synonym">Red-crowned crane</name>
    <dbReference type="NCBI Taxonomy" id="30415"/>
    <lineage>
        <taxon>Eukaryota</taxon>
        <taxon>Metazoa</taxon>
        <taxon>Chordata</taxon>
        <taxon>Craniata</taxon>
        <taxon>Vertebrata</taxon>
        <taxon>Euteleostomi</taxon>
        <taxon>Archelosauria</taxon>
        <taxon>Archosauria</taxon>
        <taxon>Dinosauria</taxon>
        <taxon>Saurischia</taxon>
        <taxon>Theropoda</taxon>
        <taxon>Coelurosauria</taxon>
        <taxon>Aves</taxon>
        <taxon>Neognathae</taxon>
        <taxon>Neoaves</taxon>
        <taxon>Gruiformes</taxon>
        <taxon>Gruidae</taxon>
        <taxon>Grus</taxon>
    </lineage>
</organism>
<protein>
    <submittedName>
        <fullName evidence="1">Uncharacterized protein</fullName>
    </submittedName>
</protein>
<dbReference type="AlphaFoldDB" id="A0ABC9XF03"/>
<dbReference type="Proteomes" id="UP001623348">
    <property type="component" value="Unassembled WGS sequence"/>
</dbReference>
<gene>
    <name evidence="1" type="ORF">GRJ2_002087100</name>
</gene>
<reference evidence="1 2" key="1">
    <citation type="submission" date="2024-06" db="EMBL/GenBank/DDBJ databases">
        <title>The draft genome of Grus japonensis, version 3.</title>
        <authorList>
            <person name="Nabeshima K."/>
            <person name="Suzuki S."/>
            <person name="Onuma M."/>
        </authorList>
    </citation>
    <scope>NUCLEOTIDE SEQUENCE [LARGE SCALE GENOMIC DNA]</scope>
    <source>
        <strain evidence="1 2">451A</strain>
    </source>
</reference>
<evidence type="ECO:0000313" key="1">
    <source>
        <dbReference type="EMBL" id="GAB0196218.1"/>
    </source>
</evidence>
<name>A0ABC9XF03_GRUJA</name>
<accession>A0ABC9XF03</accession>
<evidence type="ECO:0000313" key="2">
    <source>
        <dbReference type="Proteomes" id="UP001623348"/>
    </source>
</evidence>
<comment type="caution">
    <text evidence="1">The sequence shown here is derived from an EMBL/GenBank/DDBJ whole genome shotgun (WGS) entry which is preliminary data.</text>
</comment>
<proteinExistence type="predicted"/>